<sequence>MRSRPLKFEQLVQENKQELLDDATRISQIELRLEKKQTEPLRDKQKT</sequence>
<dbReference type="AlphaFoldDB" id="A0A4Y9AE31"/>
<proteinExistence type="predicted"/>
<reference evidence="1 2" key="1">
    <citation type="submission" date="2019-03" db="EMBL/GenBank/DDBJ databases">
        <title>Genome sequence of Lentibacillus salicampi ATCC BAA-719.</title>
        <authorList>
            <person name="Maclea K.S."/>
            <person name="Simoes Junior M."/>
        </authorList>
    </citation>
    <scope>NUCLEOTIDE SEQUENCE [LARGE SCALE GENOMIC DNA]</scope>
    <source>
        <strain evidence="1 2">ATCC BAA-719</strain>
    </source>
</reference>
<dbReference type="Pfam" id="PF13040">
    <property type="entry name" value="Fur_reg_FbpB"/>
    <property type="match status" value="1"/>
</dbReference>
<accession>A0A4Y9AE31</accession>
<dbReference type="InterPro" id="IPR025004">
    <property type="entry name" value="SenN/SenS"/>
</dbReference>
<dbReference type="OrthoDB" id="2932333at2"/>
<evidence type="ECO:0000313" key="2">
    <source>
        <dbReference type="Proteomes" id="UP000298484"/>
    </source>
</evidence>
<dbReference type="RefSeq" id="WP_135110307.1">
    <property type="nucleotide sequence ID" value="NZ_SRHY01000018.1"/>
</dbReference>
<evidence type="ECO:0000313" key="1">
    <source>
        <dbReference type="EMBL" id="TFJ92641.1"/>
    </source>
</evidence>
<dbReference type="Proteomes" id="UP000298484">
    <property type="component" value="Unassembled WGS sequence"/>
</dbReference>
<dbReference type="EMBL" id="SRHY01000018">
    <property type="protein sequence ID" value="TFJ92641.1"/>
    <property type="molecule type" value="Genomic_DNA"/>
</dbReference>
<gene>
    <name evidence="1" type="ORF">E4U82_11390</name>
</gene>
<name>A0A4Y9AE31_9BACI</name>
<comment type="caution">
    <text evidence="1">The sequence shown here is derived from an EMBL/GenBank/DDBJ whole genome shotgun (WGS) entry which is preliminary data.</text>
</comment>
<keyword evidence="2" id="KW-1185">Reference proteome</keyword>
<protein>
    <submittedName>
        <fullName evidence="1">FbpB family small basic protein</fullName>
    </submittedName>
</protein>
<organism evidence="1 2">
    <name type="scientific">Lentibacillus salicampi</name>
    <dbReference type="NCBI Taxonomy" id="175306"/>
    <lineage>
        <taxon>Bacteria</taxon>
        <taxon>Bacillati</taxon>
        <taxon>Bacillota</taxon>
        <taxon>Bacilli</taxon>
        <taxon>Bacillales</taxon>
        <taxon>Bacillaceae</taxon>
        <taxon>Lentibacillus</taxon>
    </lineage>
</organism>